<dbReference type="EMBL" id="BPLQ01015187">
    <property type="protein sequence ID" value="GIY86381.1"/>
    <property type="molecule type" value="Genomic_DNA"/>
</dbReference>
<proteinExistence type="predicted"/>
<evidence type="ECO:0000313" key="2">
    <source>
        <dbReference type="EMBL" id="GIY86381.1"/>
    </source>
</evidence>
<feature type="region of interest" description="Disordered" evidence="1">
    <location>
        <begin position="1"/>
        <end position="46"/>
    </location>
</feature>
<reference evidence="2 3" key="1">
    <citation type="submission" date="2021-06" db="EMBL/GenBank/DDBJ databases">
        <title>Caerostris darwini draft genome.</title>
        <authorList>
            <person name="Kono N."/>
            <person name="Arakawa K."/>
        </authorList>
    </citation>
    <scope>NUCLEOTIDE SEQUENCE [LARGE SCALE GENOMIC DNA]</scope>
</reference>
<accession>A0AAV4WV55</accession>
<sequence length="95" mass="10645">MKFSGGRTQPEDQELTAESPESIHPRSRALTTHKDPDSQSTRGDYAAPATTAVDVESDNSRNQQFNRTSANIPETILLGFCRNHLWYNLQKQIGL</sequence>
<evidence type="ECO:0000256" key="1">
    <source>
        <dbReference type="SAM" id="MobiDB-lite"/>
    </source>
</evidence>
<organism evidence="2 3">
    <name type="scientific">Caerostris darwini</name>
    <dbReference type="NCBI Taxonomy" id="1538125"/>
    <lineage>
        <taxon>Eukaryota</taxon>
        <taxon>Metazoa</taxon>
        <taxon>Ecdysozoa</taxon>
        <taxon>Arthropoda</taxon>
        <taxon>Chelicerata</taxon>
        <taxon>Arachnida</taxon>
        <taxon>Araneae</taxon>
        <taxon>Araneomorphae</taxon>
        <taxon>Entelegynae</taxon>
        <taxon>Araneoidea</taxon>
        <taxon>Araneidae</taxon>
        <taxon>Caerostris</taxon>
    </lineage>
</organism>
<protein>
    <submittedName>
        <fullName evidence="2">Uncharacterized protein</fullName>
    </submittedName>
</protein>
<name>A0AAV4WV55_9ARAC</name>
<dbReference type="Proteomes" id="UP001054837">
    <property type="component" value="Unassembled WGS sequence"/>
</dbReference>
<evidence type="ECO:0000313" key="3">
    <source>
        <dbReference type="Proteomes" id="UP001054837"/>
    </source>
</evidence>
<comment type="caution">
    <text evidence="2">The sequence shown here is derived from an EMBL/GenBank/DDBJ whole genome shotgun (WGS) entry which is preliminary data.</text>
</comment>
<dbReference type="AlphaFoldDB" id="A0AAV4WV55"/>
<gene>
    <name evidence="2" type="primary">AVEN_103295_1</name>
    <name evidence="2" type="ORF">CDAR_545701</name>
</gene>
<keyword evidence="3" id="KW-1185">Reference proteome</keyword>